<evidence type="ECO:0000313" key="12">
    <source>
        <dbReference type="Proteomes" id="UP000193411"/>
    </source>
</evidence>
<keyword evidence="6" id="KW-0446">Lipid-binding</keyword>
<dbReference type="GO" id="GO:0008289">
    <property type="term" value="F:lipid binding"/>
    <property type="evidence" value="ECO:0007669"/>
    <property type="project" value="UniProtKB-KW"/>
</dbReference>
<dbReference type="CDD" id="cd00829">
    <property type="entry name" value="SCP-x_thiolase"/>
    <property type="match status" value="1"/>
</dbReference>
<protein>
    <recommendedName>
        <fullName evidence="2">propanoyl-CoA C-acyltransferase</fullName>
        <ecNumber evidence="2">2.3.1.176</ecNumber>
    </recommendedName>
    <alternativeName>
        <fullName evidence="8">Propanoyl-CoA C-acyltransferase</fullName>
    </alternativeName>
</protein>
<dbReference type="Pfam" id="PF00108">
    <property type="entry name" value="Thiolase_N"/>
    <property type="match status" value="1"/>
</dbReference>
<evidence type="ECO:0000256" key="2">
    <source>
        <dbReference type="ARBA" id="ARBA00012352"/>
    </source>
</evidence>
<evidence type="ECO:0000256" key="7">
    <source>
        <dbReference type="ARBA" id="ARBA00023140"/>
    </source>
</evidence>
<evidence type="ECO:0000259" key="10">
    <source>
        <dbReference type="Pfam" id="PF22691"/>
    </source>
</evidence>
<proteinExistence type="predicted"/>
<dbReference type="SUPFAM" id="SSF53901">
    <property type="entry name" value="Thiolase-like"/>
    <property type="match status" value="2"/>
</dbReference>
<dbReference type="Pfam" id="PF22691">
    <property type="entry name" value="Thiolase_C_1"/>
    <property type="match status" value="1"/>
</dbReference>
<dbReference type="Proteomes" id="UP000193411">
    <property type="component" value="Unassembled WGS sequence"/>
</dbReference>
<dbReference type="GO" id="GO:0016747">
    <property type="term" value="F:acyltransferase activity, transferring groups other than amino-acyl groups"/>
    <property type="evidence" value="ECO:0007669"/>
    <property type="project" value="InterPro"/>
</dbReference>
<comment type="subcellular location">
    <subcellularLocation>
        <location evidence="1">Peroxisome</location>
    </subcellularLocation>
</comment>
<dbReference type="InterPro" id="IPR020615">
    <property type="entry name" value="Thiolase_acyl_enz_int_AS"/>
</dbReference>
<dbReference type="GO" id="GO:0005777">
    <property type="term" value="C:peroxisome"/>
    <property type="evidence" value="ECO:0007669"/>
    <property type="project" value="UniProtKB-SubCell"/>
</dbReference>
<evidence type="ECO:0000256" key="3">
    <source>
        <dbReference type="ARBA" id="ARBA00022448"/>
    </source>
</evidence>
<keyword evidence="4" id="KW-0808">Transferase</keyword>
<dbReference type="Gene3D" id="3.40.47.10">
    <property type="match status" value="1"/>
</dbReference>
<evidence type="ECO:0000313" key="11">
    <source>
        <dbReference type="EMBL" id="ORZ38190.1"/>
    </source>
</evidence>
<keyword evidence="7" id="KW-0576">Peroxisome</keyword>
<dbReference type="InterPro" id="IPR020613">
    <property type="entry name" value="Thiolase_CS"/>
</dbReference>
<evidence type="ECO:0000256" key="6">
    <source>
        <dbReference type="ARBA" id="ARBA00023121"/>
    </source>
</evidence>
<accession>A0A1Y2HUC3</accession>
<dbReference type="InterPro" id="IPR016039">
    <property type="entry name" value="Thiolase-like"/>
</dbReference>
<evidence type="ECO:0000256" key="4">
    <source>
        <dbReference type="ARBA" id="ARBA00022679"/>
    </source>
</evidence>
<dbReference type="PANTHER" id="PTHR42870">
    <property type="entry name" value="ACETYL-COA C-ACETYLTRANSFERASE"/>
    <property type="match status" value="1"/>
</dbReference>
<dbReference type="EC" id="2.3.1.176" evidence="2"/>
<reference evidence="11 12" key="1">
    <citation type="submission" date="2016-07" db="EMBL/GenBank/DDBJ databases">
        <title>Pervasive Adenine N6-methylation of Active Genes in Fungi.</title>
        <authorList>
            <consortium name="DOE Joint Genome Institute"/>
            <person name="Mondo S.J."/>
            <person name="Dannebaum R.O."/>
            <person name="Kuo R.C."/>
            <person name="Labutti K."/>
            <person name="Haridas S."/>
            <person name="Kuo A."/>
            <person name="Salamov A."/>
            <person name="Ahrendt S.R."/>
            <person name="Lipzen A."/>
            <person name="Sullivan W."/>
            <person name="Andreopoulos W.B."/>
            <person name="Clum A."/>
            <person name="Lindquist E."/>
            <person name="Daum C."/>
            <person name="Ramamoorthy G.K."/>
            <person name="Gryganskyi A."/>
            <person name="Culley D."/>
            <person name="Magnuson J.K."/>
            <person name="James T.Y."/>
            <person name="O'Malley M.A."/>
            <person name="Stajich J.E."/>
            <person name="Spatafora J.W."/>
            <person name="Visel A."/>
            <person name="Grigoriev I.V."/>
        </authorList>
    </citation>
    <scope>NUCLEOTIDE SEQUENCE [LARGE SCALE GENOMIC DNA]</scope>
    <source>
        <strain evidence="11 12">PL171</strain>
    </source>
</reference>
<dbReference type="InterPro" id="IPR055140">
    <property type="entry name" value="Thiolase_C_2"/>
</dbReference>
<dbReference type="NCBIfam" id="NF006102">
    <property type="entry name" value="PRK08256.1"/>
    <property type="match status" value="1"/>
</dbReference>
<dbReference type="InterPro" id="IPR020616">
    <property type="entry name" value="Thiolase_N"/>
</dbReference>
<dbReference type="EMBL" id="MCFL01000009">
    <property type="protein sequence ID" value="ORZ38190.1"/>
    <property type="molecule type" value="Genomic_DNA"/>
</dbReference>
<dbReference type="PROSITE" id="PS00098">
    <property type="entry name" value="THIOLASE_1"/>
    <property type="match status" value="1"/>
</dbReference>
<evidence type="ECO:0000256" key="5">
    <source>
        <dbReference type="ARBA" id="ARBA00023055"/>
    </source>
</evidence>
<sequence length="485" mass="51454">MSTASSRPPKVYVVGVGMTRFVKPGRPDSDDYPHMAREAATKALLDANLTYPEVQFAAVGYCYGDSTAGQRALYELGQTGIPIINVNNNCSTGSSALYLAHATVASGSAECALALGFEKMAPGSLASVWNDRSNPLEPHLSVISAKHELDLRRPMAPTIFGLAGMEYLAARGITAETDQRRILAKIGQKNHAHSVRNPYSQFRDEYTLEQVEQSRKVFGPLTMLQCCPTSDGAACVVVASEAFVKRHGLGPQAVEIAGIAMTTDAPGALPGYFEGSTPEPEQVNFGKIAGVDMTKMAAARAMGMAGVAPDQVKVCELHDCFSANELVTVDGLGLVDNAVKYVDSFHQQPHGIVATGVNGNKFVVNPSGGLISKGHPLGATGLAQCAELTWQVRGWCGDRQVPGVDRAVALQHNLGLGGAAVVVVYRKPQMDEVKRADGQGKWQDPRKRFGYNPAVEARGVTEAMVAQVRAKAGQMAVGASMRASL</sequence>
<keyword evidence="12" id="KW-1185">Reference proteome</keyword>
<feature type="domain" description="Thiolase C-terminal" evidence="10">
    <location>
        <begin position="292"/>
        <end position="424"/>
    </location>
</feature>
<gene>
    <name evidence="11" type="ORF">BCR44DRAFT_59936</name>
</gene>
<feature type="domain" description="Thiolase N-terminal" evidence="9">
    <location>
        <begin position="11"/>
        <end position="241"/>
    </location>
</feature>
<evidence type="ECO:0000256" key="1">
    <source>
        <dbReference type="ARBA" id="ARBA00004275"/>
    </source>
</evidence>
<dbReference type="STRING" id="765915.A0A1Y2HUC3"/>
<keyword evidence="5" id="KW-0445">Lipid transport</keyword>
<dbReference type="PANTHER" id="PTHR42870:SF1">
    <property type="entry name" value="NON-SPECIFIC LIPID-TRANSFER PROTEIN-LIKE 2"/>
    <property type="match status" value="1"/>
</dbReference>
<dbReference type="OrthoDB" id="542135at2759"/>
<dbReference type="AlphaFoldDB" id="A0A1Y2HUC3"/>
<comment type="caution">
    <text evidence="11">The sequence shown here is derived from an EMBL/GenBank/DDBJ whole genome shotgun (WGS) entry which is preliminary data.</text>
</comment>
<evidence type="ECO:0000259" key="9">
    <source>
        <dbReference type="Pfam" id="PF00108"/>
    </source>
</evidence>
<name>A0A1Y2HUC3_9FUNG</name>
<dbReference type="PROSITE" id="PS00737">
    <property type="entry name" value="THIOLASE_2"/>
    <property type="match status" value="1"/>
</dbReference>
<keyword evidence="3" id="KW-0813">Transport</keyword>
<evidence type="ECO:0000256" key="8">
    <source>
        <dbReference type="ARBA" id="ARBA00032316"/>
    </source>
</evidence>
<dbReference type="GO" id="GO:0006869">
    <property type="term" value="P:lipid transport"/>
    <property type="evidence" value="ECO:0007669"/>
    <property type="project" value="UniProtKB-KW"/>
</dbReference>
<organism evidence="11 12">
    <name type="scientific">Catenaria anguillulae PL171</name>
    <dbReference type="NCBI Taxonomy" id="765915"/>
    <lineage>
        <taxon>Eukaryota</taxon>
        <taxon>Fungi</taxon>
        <taxon>Fungi incertae sedis</taxon>
        <taxon>Blastocladiomycota</taxon>
        <taxon>Blastocladiomycetes</taxon>
        <taxon>Blastocladiales</taxon>
        <taxon>Catenariaceae</taxon>
        <taxon>Catenaria</taxon>
    </lineage>
</organism>